<dbReference type="SMART" id="SM00561">
    <property type="entry name" value="MBT"/>
    <property type="match status" value="3"/>
</dbReference>
<feature type="region of interest" description="Disordered" evidence="10">
    <location>
        <begin position="581"/>
        <end position="605"/>
    </location>
</feature>
<dbReference type="PANTHER" id="PTHR12247">
    <property type="entry name" value="POLYCOMB GROUP PROTEIN"/>
    <property type="match status" value="1"/>
</dbReference>
<feature type="compositionally biased region" description="Polar residues" evidence="10">
    <location>
        <begin position="1347"/>
        <end position="1356"/>
    </location>
</feature>
<keyword evidence="12" id="KW-1185">Reference proteome</keyword>
<dbReference type="Pfam" id="PF02820">
    <property type="entry name" value="MBT"/>
    <property type="match status" value="3"/>
</dbReference>
<feature type="compositionally biased region" description="Gly residues" evidence="10">
    <location>
        <begin position="1286"/>
        <end position="1303"/>
    </location>
</feature>
<keyword evidence="2" id="KW-0479">Metal-binding</keyword>
<dbReference type="Gene3D" id="2.30.30.140">
    <property type="match status" value="3"/>
</dbReference>
<evidence type="ECO:0000256" key="5">
    <source>
        <dbReference type="ARBA" id="ARBA00022833"/>
    </source>
</evidence>
<accession>A0ABN8BHN9</accession>
<organism evidence="11 12">
    <name type="scientific">Chilo suppressalis</name>
    <name type="common">Asiatic rice borer moth</name>
    <dbReference type="NCBI Taxonomy" id="168631"/>
    <lineage>
        <taxon>Eukaryota</taxon>
        <taxon>Metazoa</taxon>
        <taxon>Ecdysozoa</taxon>
        <taxon>Arthropoda</taxon>
        <taxon>Hexapoda</taxon>
        <taxon>Insecta</taxon>
        <taxon>Pterygota</taxon>
        <taxon>Neoptera</taxon>
        <taxon>Endopterygota</taxon>
        <taxon>Lepidoptera</taxon>
        <taxon>Glossata</taxon>
        <taxon>Ditrysia</taxon>
        <taxon>Pyraloidea</taxon>
        <taxon>Crambidae</taxon>
        <taxon>Crambinae</taxon>
        <taxon>Chilo</taxon>
    </lineage>
</organism>
<name>A0ABN8BHN9_CHISP</name>
<evidence type="ECO:0000256" key="6">
    <source>
        <dbReference type="ARBA" id="ARBA00023015"/>
    </source>
</evidence>
<dbReference type="PANTHER" id="PTHR12247:SF131">
    <property type="entry name" value="LD05287P"/>
    <property type="match status" value="1"/>
</dbReference>
<keyword evidence="7" id="KW-0804">Transcription</keyword>
<feature type="compositionally biased region" description="Basic and acidic residues" evidence="10">
    <location>
        <begin position="1427"/>
        <end position="1442"/>
    </location>
</feature>
<feature type="repeat" description="MBT" evidence="9">
    <location>
        <begin position="1122"/>
        <end position="1217"/>
    </location>
</feature>
<evidence type="ECO:0000313" key="12">
    <source>
        <dbReference type="Proteomes" id="UP001153292"/>
    </source>
</evidence>
<dbReference type="SUPFAM" id="SSF63748">
    <property type="entry name" value="Tudor/PWWP/MBT"/>
    <property type="match status" value="3"/>
</dbReference>
<evidence type="ECO:0000256" key="10">
    <source>
        <dbReference type="SAM" id="MobiDB-lite"/>
    </source>
</evidence>
<keyword evidence="4" id="KW-0863">Zinc-finger</keyword>
<reference evidence="11" key="1">
    <citation type="submission" date="2021-12" db="EMBL/GenBank/DDBJ databases">
        <authorList>
            <person name="King R."/>
        </authorList>
    </citation>
    <scope>NUCLEOTIDE SEQUENCE</scope>
</reference>
<feature type="region of interest" description="Disordered" evidence="10">
    <location>
        <begin position="1238"/>
        <end position="1456"/>
    </location>
</feature>
<sequence>MERQQCNSLQNFDEPKTEILKKRLLKSSNNSIGANYSQNTSQHNVLLNTIRAPISSSMIVSSVHAPQSSIPITHNLVTHSIAPVKIHTNNSPYPLQLSTVHVPVQIPGSNSNINVPVQLSGATSSVPLQIAPVSLPLQVSGSTSVPVQLSAGDTINVPLQIPGNQNIQLTGPTLPSMPLLQNPAQPLHSSIIHVHMGSNPRTTSMDNGSDMTVSSTTQMQLPDSSGVQMKLNNPTSVSQVQVGTNSNVMQIPSSSNNSIQLALPNNGNSGTVQLRGSTRTVPHMVYIQTPNGLKPVTSTEVISQASTSGNPPQIIVRRPVTSSSNYLISNVSNKPNIAPKVTQNKSSILAPVNATQPIVIQKPKTTEKMVVPVSIAPQGKQAIAYLSSVKKPAPKNITESQSILISHNQQNVSTNNQKLFITPMNMPKIQNTKFILPVNLPASMSSKGPIINLQIANGQIQNDPQGSITVMRDTAGMENTEMPPLQPLAKMMNMNGKETNPLPQSPLSEKSFTLSIPGSRAEPTGEQGEYTLSIPETNASMNDDIYTVSIADDEGNQTHEKSFTLSIPEKGKSLLKNMDRNETCTGPAAPAILRRSNSDNSERKTVNANIKRRISLCTDNFSNKGFKFSLPHAKIVEKHSEIDEPDNNDDHRVPSLFCDEKLDKDLDAKVNLVDSDPDEYKEVKSDTSFDKSNQNMYYNKIDDFVKKDISTRVKRDSLDSTLEEDPPGLIWSNGVALLHGSNIQFQTNEFGLIDLIENSDNEDMTLNPSTKYHTPLKQRIERNSRDKKPTSPEDMYRCDGCGCHGMAAEFITPNFCSLTCQSEVQKALQKKKDRERIELTKKRNKMKKLLMRKHISESDLFLESNEKPSLKHYDSAPAEGLTDVALMKMGEDSFENDKYPWMCGKSGFSWMRYLDVCKAKDAPVKLFKDPFPYTRNGFKVGMRMEAIDPQHPSMFCVVSVAEVQGFRMRLHFDEYPELYDYWVNADCADIFPPGWCEKNGRSLKPPANYSSSSFSWPLYLKQVKAVAAPKHLFLHVTSSIFKPTCFRVGMKLEAEDRKNELVCVASIAEMMDSRMLITFDSWDEIYDYWVDPTSPYIHPVGWAEENGLSLTPPNFYKDPDSFSWENYLSETGASAAPPRAFKPRPPQGFKPGMKLEVVDPKVPFLIRVATISAVKGHQVRVSFDGWPDELSEWLDDDSPDMHPVGWCLKTGHPLEPPLTAEELSVTGPCGMGGCRGLGSSGGGAHKQHNAASTCPYRPRPPPPDRLAPPHPQHVSPRERRSVPGTGPCGMGGCRGLGSSGGGAHKQHNAASTCPYRPRPPPPDRLAPPHPQHVSPRERRVLSKAPKSITTSTPTSDTAKDIRSLPLKGRPPKHKRVEEVVKGDVISDDDSVSSGGGKRWRGSESERGNENKDANSEPSNELPSSMKNQEEQDLKPRTKESQSRRSVSNAVMSSEPRAHLARHIAELDLPADPTTWTEKEVVMVVGRVCGAGAGAAAAAAGLRGPSLLMASRAELARALRLRLGPAVKVYAAVQLLREACS</sequence>
<feature type="repeat" description="MBT" evidence="9">
    <location>
        <begin position="1014"/>
        <end position="1113"/>
    </location>
</feature>
<dbReference type="CDD" id="cd20101">
    <property type="entry name" value="MBT_L3MBTL1-like_rpt1"/>
    <property type="match status" value="1"/>
</dbReference>
<dbReference type="PROSITE" id="PS51802">
    <property type="entry name" value="ZF_CCHHC"/>
    <property type="match status" value="2"/>
</dbReference>
<feature type="repeat" description="MBT" evidence="9">
    <location>
        <begin position="908"/>
        <end position="1006"/>
    </location>
</feature>
<evidence type="ECO:0008006" key="13">
    <source>
        <dbReference type="Google" id="ProtNLM"/>
    </source>
</evidence>
<gene>
    <name evidence="11" type="ORF">CHILSU_LOCUS10110</name>
</gene>
<feature type="compositionally biased region" description="Basic and acidic residues" evidence="10">
    <location>
        <begin position="596"/>
        <end position="605"/>
    </location>
</feature>
<dbReference type="CDD" id="cd20102">
    <property type="entry name" value="MBT_L3MBTL1-like_rpt2"/>
    <property type="match status" value="1"/>
</dbReference>
<evidence type="ECO:0000256" key="4">
    <source>
        <dbReference type="ARBA" id="ARBA00022771"/>
    </source>
</evidence>
<dbReference type="InterPro" id="IPR050548">
    <property type="entry name" value="PcG_chromatin_remod_factors"/>
</dbReference>
<evidence type="ECO:0000256" key="7">
    <source>
        <dbReference type="ARBA" id="ARBA00023163"/>
    </source>
</evidence>
<dbReference type="InterPro" id="IPR002515">
    <property type="entry name" value="Znf_C2H2C"/>
</dbReference>
<keyword evidence="8" id="KW-0539">Nucleus</keyword>
<keyword evidence="6" id="KW-0805">Transcription regulation</keyword>
<feature type="compositionally biased region" description="Pro residues" evidence="10">
    <location>
        <begin position="1257"/>
        <end position="1271"/>
    </location>
</feature>
<dbReference type="EMBL" id="OU963899">
    <property type="protein sequence ID" value="CAH0406727.1"/>
    <property type="molecule type" value="Genomic_DNA"/>
</dbReference>
<comment type="subcellular location">
    <subcellularLocation>
        <location evidence="1">Nucleus</location>
    </subcellularLocation>
</comment>
<dbReference type="InterPro" id="IPR004092">
    <property type="entry name" value="Mbt"/>
</dbReference>
<evidence type="ECO:0000256" key="1">
    <source>
        <dbReference type="ARBA" id="ARBA00004123"/>
    </source>
</evidence>
<evidence type="ECO:0000256" key="2">
    <source>
        <dbReference type="ARBA" id="ARBA00022723"/>
    </source>
</evidence>
<keyword evidence="3" id="KW-0677">Repeat</keyword>
<dbReference type="Gene3D" id="1.10.150.50">
    <property type="entry name" value="Transcription Factor, Ets-1"/>
    <property type="match status" value="1"/>
</dbReference>
<feature type="compositionally biased region" description="Pro residues" evidence="10">
    <location>
        <begin position="1316"/>
        <end position="1330"/>
    </location>
</feature>
<dbReference type="Proteomes" id="UP001153292">
    <property type="component" value="Chromosome 6"/>
</dbReference>
<protein>
    <recommendedName>
        <fullName evidence="13">Lethal(3)malignant brain tumor-like protein 3</fullName>
    </recommendedName>
</protein>
<dbReference type="InterPro" id="IPR013761">
    <property type="entry name" value="SAM/pointed_sf"/>
</dbReference>
<feature type="compositionally biased region" description="Basic and acidic residues" evidence="10">
    <location>
        <begin position="1400"/>
        <end position="1414"/>
    </location>
</feature>
<feature type="compositionally biased region" description="Polar residues" evidence="10">
    <location>
        <begin position="1415"/>
        <end position="1426"/>
    </location>
</feature>
<evidence type="ECO:0000256" key="9">
    <source>
        <dbReference type="PROSITE-ProRule" id="PRU00459"/>
    </source>
</evidence>
<evidence type="ECO:0000256" key="3">
    <source>
        <dbReference type="ARBA" id="ARBA00022737"/>
    </source>
</evidence>
<dbReference type="PROSITE" id="PS51079">
    <property type="entry name" value="MBT"/>
    <property type="match status" value="3"/>
</dbReference>
<evidence type="ECO:0000313" key="11">
    <source>
        <dbReference type="EMBL" id="CAH0406727.1"/>
    </source>
</evidence>
<evidence type="ECO:0000256" key="8">
    <source>
        <dbReference type="ARBA" id="ARBA00023242"/>
    </source>
</evidence>
<dbReference type="CDD" id="cd20103">
    <property type="entry name" value="MBT_L3MBTL1-like_rpt3"/>
    <property type="match status" value="1"/>
</dbReference>
<keyword evidence="5" id="KW-0862">Zinc</keyword>
<proteinExistence type="predicted"/>